<dbReference type="InterPro" id="IPR003018">
    <property type="entry name" value="GAF"/>
</dbReference>
<dbReference type="EMBL" id="FWWU01000010">
    <property type="protein sequence ID" value="SMB97254.1"/>
    <property type="molecule type" value="Genomic_DNA"/>
</dbReference>
<dbReference type="OrthoDB" id="9759601at2"/>
<organism evidence="2 3">
    <name type="scientific">Deinococcus hopiensis KR-140</name>
    <dbReference type="NCBI Taxonomy" id="695939"/>
    <lineage>
        <taxon>Bacteria</taxon>
        <taxon>Thermotogati</taxon>
        <taxon>Deinococcota</taxon>
        <taxon>Deinococci</taxon>
        <taxon>Deinococcales</taxon>
        <taxon>Deinococcaceae</taxon>
        <taxon>Deinococcus</taxon>
    </lineage>
</organism>
<dbReference type="InterPro" id="IPR052020">
    <property type="entry name" value="Cyclic_di-GMP/3'3'-cGAMP_PDE"/>
</dbReference>
<dbReference type="Gene3D" id="3.30.450.40">
    <property type="match status" value="2"/>
</dbReference>
<evidence type="ECO:0000313" key="3">
    <source>
        <dbReference type="Proteomes" id="UP000192582"/>
    </source>
</evidence>
<dbReference type="Gene3D" id="1.10.3210.10">
    <property type="entry name" value="Hypothetical protein af1432"/>
    <property type="match status" value="1"/>
</dbReference>
<name>A0A1W1VWI9_9DEIO</name>
<keyword evidence="3" id="KW-1185">Reference proteome</keyword>
<dbReference type="PANTHER" id="PTHR45228:SF8">
    <property type="entry name" value="TWO-COMPONENT RESPONSE REGULATOR-RELATED"/>
    <property type="match status" value="1"/>
</dbReference>
<dbReference type="CDD" id="cd00077">
    <property type="entry name" value="HDc"/>
    <property type="match status" value="1"/>
</dbReference>
<gene>
    <name evidence="2" type="ORF">SAMN00790413_06454</name>
</gene>
<dbReference type="InterPro" id="IPR037522">
    <property type="entry name" value="HD_GYP_dom"/>
</dbReference>
<dbReference type="InterPro" id="IPR003607">
    <property type="entry name" value="HD/PDEase_dom"/>
</dbReference>
<dbReference type="Proteomes" id="UP000192582">
    <property type="component" value="Unassembled WGS sequence"/>
</dbReference>
<evidence type="ECO:0000313" key="2">
    <source>
        <dbReference type="EMBL" id="SMB97254.1"/>
    </source>
</evidence>
<dbReference type="RefSeq" id="WP_084051250.1">
    <property type="nucleotide sequence ID" value="NZ_FWWU01000010.1"/>
</dbReference>
<dbReference type="STRING" id="695939.SAMN00790413_06454"/>
<sequence>MLHRSRSRVRRRRDPAVEKSAFAQVVDGLAQGALLVGLHSLREATTPHEVADRLAEGALRLSCGRWSAVALWDGVEVKEGELARVVAVAGEGGPRKGALLGLGADHARWPLCSVGGRVLALLLVPASAPRTWGLDLLAESGADALERARAGSPGQQAKVRLEAAARAHEALRPANTVRDVHQLALEEGLRQTMASMTMLLVRGWDEAGTEYLEITGAAGTGGASEVVARSLGRRLLRPAGLAWRVVDSGAPVYVPDVAAEADTVFLTGEPVRAAYVGVPLTDALGELIGVLSANTAAAGGDLVEMDRYTLEALAQAVGAAVGRLEALALTRVEAERYRRVAELSGRLETLNDPEDIAREALEAMLGLTQLESGMLAVVGGGRLHHRLAVGQYSRAFARVGQGAPLKPGEGLLGSMLAEPHLFHVPDYLTWSRAAQHVADGAPRTLLAAPLYRKNALYGALILGSFSGPVTVRPEDVRFFEAVARRVERALERALHLDELRQNHEAVLRAIGLTLEYRDYETKGHIDRVTTLALRLGRSLNLSEDEIKHLRWGSYLHDVGKIAIPDAVLLKPGHFTPDEWEIMKSHVLTGVALLSALDFIPMPVLEIVRHHHERWNGRGYPNGQAGDDIPLLARIFQIADVYDALTSERPYKPAWSHAEALAEIVAESGRGFDPTLVAAFARLPPP</sequence>
<reference evidence="2" key="1">
    <citation type="submission" date="2017-04" db="EMBL/GenBank/DDBJ databases">
        <authorList>
            <person name="Afonso C.L."/>
            <person name="Miller P.J."/>
            <person name="Scott M.A."/>
            <person name="Spackman E."/>
            <person name="Goraichik I."/>
            <person name="Dimitrov K.M."/>
            <person name="Suarez D.L."/>
            <person name="Swayne D.E."/>
        </authorList>
    </citation>
    <scope>NUCLEOTIDE SEQUENCE [LARGE SCALE GENOMIC DNA]</scope>
    <source>
        <strain evidence="2">KR-140</strain>
    </source>
</reference>
<dbReference type="SUPFAM" id="SSF55781">
    <property type="entry name" value="GAF domain-like"/>
    <property type="match status" value="2"/>
</dbReference>
<dbReference type="SMART" id="SM00065">
    <property type="entry name" value="GAF"/>
    <property type="match status" value="2"/>
</dbReference>
<dbReference type="PANTHER" id="PTHR45228">
    <property type="entry name" value="CYCLIC DI-GMP PHOSPHODIESTERASE TM_0186-RELATED"/>
    <property type="match status" value="1"/>
</dbReference>
<dbReference type="Pfam" id="PF13487">
    <property type="entry name" value="HD_5"/>
    <property type="match status" value="1"/>
</dbReference>
<feature type="domain" description="HD-GYP" evidence="1">
    <location>
        <begin position="499"/>
        <end position="685"/>
    </location>
</feature>
<dbReference type="InterPro" id="IPR029016">
    <property type="entry name" value="GAF-like_dom_sf"/>
</dbReference>
<dbReference type="PROSITE" id="PS51832">
    <property type="entry name" value="HD_GYP"/>
    <property type="match status" value="1"/>
</dbReference>
<dbReference type="AlphaFoldDB" id="A0A1W1VWI9"/>
<accession>A0A1W1VWI9</accession>
<dbReference type="Pfam" id="PF13185">
    <property type="entry name" value="GAF_2"/>
    <property type="match status" value="2"/>
</dbReference>
<dbReference type="SUPFAM" id="SSF109604">
    <property type="entry name" value="HD-domain/PDEase-like"/>
    <property type="match status" value="1"/>
</dbReference>
<dbReference type="SMART" id="SM00471">
    <property type="entry name" value="HDc"/>
    <property type="match status" value="1"/>
</dbReference>
<proteinExistence type="predicted"/>
<protein>
    <submittedName>
        <fullName evidence="2">Response regulator containing a CheY-like receiver domain and an HD-GYP domain</fullName>
    </submittedName>
</protein>
<evidence type="ECO:0000259" key="1">
    <source>
        <dbReference type="PROSITE" id="PS51832"/>
    </source>
</evidence>